<feature type="transmembrane region" description="Helical" evidence="5">
    <location>
        <begin position="347"/>
        <end position="366"/>
    </location>
</feature>
<dbReference type="Pfam" id="PF23262">
    <property type="entry name" value="NFD4_C"/>
    <property type="match status" value="1"/>
</dbReference>
<evidence type="ECO:0000256" key="3">
    <source>
        <dbReference type="ARBA" id="ARBA00022989"/>
    </source>
</evidence>
<accession>A0AAV0KUK1</accession>
<evidence type="ECO:0000256" key="1">
    <source>
        <dbReference type="ARBA" id="ARBA00004141"/>
    </source>
</evidence>
<dbReference type="Proteomes" id="UP001154282">
    <property type="component" value="Unassembled WGS sequence"/>
</dbReference>
<sequence length="388" mass="42564">MMRNWSLLSEEGGGGVQWLRLVWAIWLQAVIGTNSNFPAYSSELKHYLSLSQLHLNSLAFASDAGKLFGWVAALVARRAPLCLVLLLGSSLGFLSYGLQFLSITDHDDVVSSSSSFHHLFRSSNYPLFLLLNTLAGNSICWINTFCYNLVIRNFPFHQQVAIGITNSYQALTSKIYAVMVGELLSTVNGSLKSYLLLQSLLPLLVATVGSLLMLQGGGLNPTKQLARPVQSKRYRLRFVGLFVVTTATGVYAVFSSLCPKLWRIFSFSYSGVEDRSNYYLASRPALLVLLMGPMSASYFLLLNKSHTLLYISTATIGICSGAIISIAVSISSELFGPKHFGVNHNLVIANIPLGSLIFGYLAATVYESQKPMGHSKCMGMECYGRTFL</sequence>
<dbReference type="GO" id="GO:0016020">
    <property type="term" value="C:membrane"/>
    <property type="evidence" value="ECO:0007669"/>
    <property type="project" value="UniProtKB-SubCell"/>
</dbReference>
<feature type="domain" description="NFD4 C-terminal" evidence="7">
    <location>
        <begin position="281"/>
        <end position="388"/>
    </location>
</feature>
<dbReference type="InterPro" id="IPR056555">
    <property type="entry name" value="NFD4_C"/>
</dbReference>
<dbReference type="SUPFAM" id="SSF103473">
    <property type="entry name" value="MFS general substrate transporter"/>
    <property type="match status" value="1"/>
</dbReference>
<keyword evidence="2 5" id="KW-0812">Transmembrane</keyword>
<gene>
    <name evidence="8" type="ORF">LITE_LOCUS20266</name>
</gene>
<evidence type="ECO:0008006" key="10">
    <source>
        <dbReference type="Google" id="ProtNLM"/>
    </source>
</evidence>
<dbReference type="Pfam" id="PF06813">
    <property type="entry name" value="Nodulin-like"/>
    <property type="match status" value="1"/>
</dbReference>
<feature type="transmembrane region" description="Helical" evidence="5">
    <location>
        <begin position="83"/>
        <end position="104"/>
    </location>
</feature>
<organism evidence="8 9">
    <name type="scientific">Linum tenue</name>
    <dbReference type="NCBI Taxonomy" id="586396"/>
    <lineage>
        <taxon>Eukaryota</taxon>
        <taxon>Viridiplantae</taxon>
        <taxon>Streptophyta</taxon>
        <taxon>Embryophyta</taxon>
        <taxon>Tracheophyta</taxon>
        <taxon>Spermatophyta</taxon>
        <taxon>Magnoliopsida</taxon>
        <taxon>eudicotyledons</taxon>
        <taxon>Gunneridae</taxon>
        <taxon>Pentapetalae</taxon>
        <taxon>rosids</taxon>
        <taxon>fabids</taxon>
        <taxon>Malpighiales</taxon>
        <taxon>Linaceae</taxon>
        <taxon>Linum</taxon>
    </lineage>
</organism>
<comment type="caution">
    <text evidence="8">The sequence shown here is derived from an EMBL/GenBank/DDBJ whole genome shotgun (WGS) entry which is preliminary data.</text>
</comment>
<keyword evidence="9" id="KW-1185">Reference proteome</keyword>
<dbReference type="EMBL" id="CAMGYJ010000005">
    <property type="protein sequence ID" value="CAI0425179.1"/>
    <property type="molecule type" value="Genomic_DNA"/>
</dbReference>
<dbReference type="AlphaFoldDB" id="A0AAV0KUK1"/>
<keyword evidence="4 5" id="KW-0472">Membrane</keyword>
<dbReference type="InterPro" id="IPR010658">
    <property type="entry name" value="Nodulin-like"/>
</dbReference>
<dbReference type="PANTHER" id="PTHR21576:SF11">
    <property type="entry name" value="MAJOR FACILITATOR SUPERFAMILY PROTEIN"/>
    <property type="match status" value="1"/>
</dbReference>
<feature type="transmembrane region" description="Helical" evidence="5">
    <location>
        <begin position="308"/>
        <end position="327"/>
    </location>
</feature>
<feature type="non-terminal residue" evidence="8">
    <location>
        <position position="388"/>
    </location>
</feature>
<dbReference type="PANTHER" id="PTHR21576">
    <property type="entry name" value="UNCHARACTERIZED NODULIN-LIKE PROTEIN"/>
    <property type="match status" value="1"/>
</dbReference>
<proteinExistence type="predicted"/>
<evidence type="ECO:0000256" key="5">
    <source>
        <dbReference type="SAM" id="Phobius"/>
    </source>
</evidence>
<feature type="transmembrane region" description="Helical" evidence="5">
    <location>
        <begin position="195"/>
        <end position="214"/>
    </location>
</feature>
<keyword evidence="3 5" id="KW-1133">Transmembrane helix</keyword>
<protein>
    <recommendedName>
        <fullName evidence="10">Nodulin-like domain-containing protein</fullName>
    </recommendedName>
</protein>
<evidence type="ECO:0000313" key="8">
    <source>
        <dbReference type="EMBL" id="CAI0425179.1"/>
    </source>
</evidence>
<evidence type="ECO:0000256" key="4">
    <source>
        <dbReference type="ARBA" id="ARBA00023136"/>
    </source>
</evidence>
<reference evidence="8" key="1">
    <citation type="submission" date="2022-08" db="EMBL/GenBank/DDBJ databases">
        <authorList>
            <person name="Gutierrez-Valencia J."/>
        </authorList>
    </citation>
    <scope>NUCLEOTIDE SEQUENCE</scope>
</reference>
<evidence type="ECO:0000313" key="9">
    <source>
        <dbReference type="Proteomes" id="UP001154282"/>
    </source>
</evidence>
<feature type="transmembrane region" description="Helical" evidence="5">
    <location>
        <begin position="277"/>
        <end position="301"/>
    </location>
</feature>
<comment type="subcellular location">
    <subcellularLocation>
        <location evidence="1">Membrane</location>
        <topology evidence="1">Multi-pass membrane protein</topology>
    </subcellularLocation>
</comment>
<feature type="domain" description="Nodulin-like" evidence="6">
    <location>
        <begin position="17"/>
        <end position="261"/>
    </location>
</feature>
<name>A0AAV0KUK1_9ROSI</name>
<feature type="transmembrane region" description="Helical" evidence="5">
    <location>
        <begin position="124"/>
        <end position="150"/>
    </location>
</feature>
<dbReference type="InterPro" id="IPR036259">
    <property type="entry name" value="MFS_trans_sf"/>
</dbReference>
<feature type="transmembrane region" description="Helical" evidence="5">
    <location>
        <begin position="234"/>
        <end position="257"/>
    </location>
</feature>
<dbReference type="Gene3D" id="1.20.1250.20">
    <property type="entry name" value="MFS general substrate transporter like domains"/>
    <property type="match status" value="1"/>
</dbReference>
<evidence type="ECO:0000259" key="7">
    <source>
        <dbReference type="Pfam" id="PF23262"/>
    </source>
</evidence>
<evidence type="ECO:0000259" key="6">
    <source>
        <dbReference type="Pfam" id="PF06813"/>
    </source>
</evidence>
<evidence type="ECO:0000256" key="2">
    <source>
        <dbReference type="ARBA" id="ARBA00022692"/>
    </source>
</evidence>